<dbReference type="InterPro" id="IPR052108">
    <property type="entry name" value="MEGF/SIB"/>
</dbReference>
<dbReference type="Gene3D" id="2.170.300.10">
    <property type="entry name" value="Tie2 ligand-binding domain superfamily"/>
    <property type="match status" value="1"/>
</dbReference>
<dbReference type="SUPFAM" id="SSF49785">
    <property type="entry name" value="Galactose-binding domain-like"/>
    <property type="match status" value="1"/>
</dbReference>
<reference evidence="2" key="1">
    <citation type="submission" date="2021-04" db="EMBL/GenBank/DDBJ databases">
        <authorList>
            <consortium name="Molecular Ecology Group"/>
        </authorList>
    </citation>
    <scope>NUCLEOTIDE SEQUENCE</scope>
</reference>
<gene>
    <name evidence="2" type="ORF">CUNI_LOCUS15297</name>
</gene>
<dbReference type="InterPro" id="IPR008979">
    <property type="entry name" value="Galactose-bd-like_sf"/>
</dbReference>
<protein>
    <submittedName>
        <fullName evidence="2">Uncharacterized protein</fullName>
    </submittedName>
</protein>
<feature type="signal peptide" evidence="1">
    <location>
        <begin position="1"/>
        <end position="22"/>
    </location>
</feature>
<dbReference type="PANTHER" id="PTHR24035:SF109">
    <property type="entry name" value="PROTEIN DRAPER"/>
    <property type="match status" value="1"/>
</dbReference>
<feature type="chain" id="PRO_5035888536" evidence="1">
    <location>
        <begin position="23"/>
        <end position="541"/>
    </location>
</feature>
<dbReference type="Gene3D" id="2.60.120.260">
    <property type="entry name" value="Galactose-binding domain-like"/>
    <property type="match status" value="1"/>
</dbReference>
<proteinExistence type="predicted"/>
<evidence type="ECO:0000256" key="1">
    <source>
        <dbReference type="SAM" id="SignalP"/>
    </source>
</evidence>
<evidence type="ECO:0000313" key="2">
    <source>
        <dbReference type="EMBL" id="CAG5129739.1"/>
    </source>
</evidence>
<dbReference type="AlphaFoldDB" id="A0A8S3ZK59"/>
<evidence type="ECO:0000313" key="3">
    <source>
        <dbReference type="Proteomes" id="UP000678393"/>
    </source>
</evidence>
<name>A0A8S3ZK59_9EUPU</name>
<dbReference type="EMBL" id="CAJHNH020003659">
    <property type="protein sequence ID" value="CAG5129739.1"/>
    <property type="molecule type" value="Genomic_DNA"/>
</dbReference>
<dbReference type="PANTHER" id="PTHR24035">
    <property type="entry name" value="MULTIPLE EPIDERMAL GROWTH FACTOR-LIKE DOMAINS PROTEIN"/>
    <property type="match status" value="1"/>
</dbReference>
<dbReference type="Proteomes" id="UP000678393">
    <property type="component" value="Unassembled WGS sequence"/>
</dbReference>
<feature type="non-terminal residue" evidence="2">
    <location>
        <position position="541"/>
    </location>
</feature>
<organism evidence="2 3">
    <name type="scientific">Candidula unifasciata</name>
    <dbReference type="NCBI Taxonomy" id="100452"/>
    <lineage>
        <taxon>Eukaryota</taxon>
        <taxon>Metazoa</taxon>
        <taxon>Spiralia</taxon>
        <taxon>Lophotrochozoa</taxon>
        <taxon>Mollusca</taxon>
        <taxon>Gastropoda</taxon>
        <taxon>Heterobranchia</taxon>
        <taxon>Euthyneura</taxon>
        <taxon>Panpulmonata</taxon>
        <taxon>Eupulmonata</taxon>
        <taxon>Stylommatophora</taxon>
        <taxon>Helicina</taxon>
        <taxon>Helicoidea</taxon>
        <taxon>Geomitridae</taxon>
        <taxon>Candidula</taxon>
    </lineage>
</organism>
<comment type="caution">
    <text evidence="2">The sequence shown here is derived from an EMBL/GenBank/DDBJ whole genome shotgun (WGS) entry which is preliminary data.</text>
</comment>
<sequence length="541" mass="58513">MKVVNIKSLITFCVVSIVCVTPQQNACGSGWFGANCQYKCRCSNNNCDINGLCLGNDACKGGWFGPACQYVDLAFGRASVSELTDGNDDTCSAYNDTTNSVFINLDEPYTFTWLRVHGTNNESLVGLQVTFDNGVGCNNPRNVTVDDRTLDIYCSNDEMVQFVTLTGPRVSSLCSVYISGGRNVAVRETAQQSSTYITWVNGQQMPFVANLSVDGDSNPHFFQGLSCSLTNGGGQLPDQWNISFSRVRIVNRYIVYGRTDGNWDRLQGFRLQSYAGTNLVNDYTAQQQTSAVYKVKHDNRKVSFVQIISGSNDKVLQMCEMEIYGDSDCQDGKYGRECEHTCNCEGDKPCFPSTGGCPSGCAAGFQGNDCNKPCSPGRHGPGCLADCNLLCAKDTTNVRTCDSVSGACHLGCEGGYRGSHCNLTCEQNKYGKDCNQTCSEHCANKTVEETSCHPVNGSCNHGCDNGYQEPLCSSRMVAGCRSSTSSCSLVESFGCSSASFSSSGSSCLSLLVVCPLVVVRQFLIHFELSSPLLIARPFLVV</sequence>
<dbReference type="OrthoDB" id="6152005at2759"/>
<keyword evidence="1" id="KW-0732">Signal</keyword>
<accession>A0A8S3ZK59</accession>
<keyword evidence="3" id="KW-1185">Reference proteome</keyword>